<evidence type="ECO:0000313" key="2">
    <source>
        <dbReference type="EMBL" id="TKC13238.1"/>
    </source>
</evidence>
<dbReference type="InterPro" id="IPR029045">
    <property type="entry name" value="ClpP/crotonase-like_dom_sf"/>
</dbReference>
<organism evidence="2 3">
    <name type="scientific">Pedobacter polaris</name>
    <dbReference type="NCBI Taxonomy" id="2571273"/>
    <lineage>
        <taxon>Bacteria</taxon>
        <taxon>Pseudomonadati</taxon>
        <taxon>Bacteroidota</taxon>
        <taxon>Sphingobacteriia</taxon>
        <taxon>Sphingobacteriales</taxon>
        <taxon>Sphingobacteriaceae</taxon>
        <taxon>Pedobacter</taxon>
    </lineage>
</organism>
<dbReference type="EMBL" id="SWBR01000001">
    <property type="protein sequence ID" value="TKC13238.1"/>
    <property type="molecule type" value="Genomic_DNA"/>
</dbReference>
<keyword evidence="3" id="KW-1185">Reference proteome</keyword>
<sequence>MRTYFILTVLCFSSLISFGQKLALEKASPFTAVRWEKEQPFVQFESEWYRLEKLDAFTKEELLDFCKKEFGSKWQKRFSEDLVDVLQGLGYQPNIKVVLQLSKDGVSKTYTGTFTSENRNSAVLYNKSMAEPNSITLPQKIPIAEALADLIQFEEILKSISSYSQLSTFNYKFAIKKLADSIANEKTQVDMNRLTNEIAQIMSEIGDRHSSIKNESFNKKNHETYNLRLPFGVSALNGKIIALKKDEKGGNYKYYFGSHPYIKSINGITIETLINTYNYKDKRAPEQAKLTRGSSAIQRYGALLFENNIACSDSITVVFSNGSDEKTEMFRLTSENRGYASKLIQEHAVAHDEVGNRNFEGLSKIIADHIGYIKIPEMYDYDKVEGLENYIDKMLKSFSNTKALIIDIRNNPGGGREILQTFAGYLVQAKQSPWVANIAYLRTDKNISGDEESMIARYLYSYNSEKLANKDRKAIDQLNKGLKFEKTVDSSKFSSPFYMVLHSGKVSYKQPAYILVNEESFSAASVFASAFKGLQNVKIVGETTDGSSGNSTIQYLKNANIKVTASTMLSFQRNGKTLDGNGTIPDIVIEADEKQVLNEYDSQLNELIKIIYSNQ</sequence>
<protein>
    <recommendedName>
        <fullName evidence="1">Tail specific protease domain-containing protein</fullName>
    </recommendedName>
</protein>
<accession>A0A4U1CZZ0</accession>
<dbReference type="RefSeq" id="WP_136839359.1">
    <property type="nucleotide sequence ID" value="NZ_SWBR01000001.1"/>
</dbReference>
<proteinExistence type="predicted"/>
<evidence type="ECO:0000259" key="1">
    <source>
        <dbReference type="SMART" id="SM00245"/>
    </source>
</evidence>
<name>A0A4U1CZZ0_9SPHI</name>
<reference evidence="2 3" key="1">
    <citation type="submission" date="2019-04" db="EMBL/GenBank/DDBJ databases">
        <title>Pedobacter sp. RP-3-22 sp. nov., isolated from Arctic soil.</title>
        <authorList>
            <person name="Dahal R.H."/>
            <person name="Kim D.-U."/>
        </authorList>
    </citation>
    <scope>NUCLEOTIDE SEQUENCE [LARGE SCALE GENOMIC DNA]</scope>
    <source>
        <strain evidence="2 3">RP-3-22</strain>
    </source>
</reference>
<dbReference type="Proteomes" id="UP000309488">
    <property type="component" value="Unassembled WGS sequence"/>
</dbReference>
<gene>
    <name evidence="2" type="ORF">FA048_06425</name>
</gene>
<dbReference type="OrthoDB" id="5480566at2"/>
<dbReference type="InterPro" id="IPR005151">
    <property type="entry name" value="Tail-specific_protease"/>
</dbReference>
<dbReference type="AlphaFoldDB" id="A0A4U1CZZ0"/>
<dbReference type="GO" id="GO:0008236">
    <property type="term" value="F:serine-type peptidase activity"/>
    <property type="evidence" value="ECO:0007669"/>
    <property type="project" value="InterPro"/>
</dbReference>
<comment type="caution">
    <text evidence="2">The sequence shown here is derived from an EMBL/GenBank/DDBJ whole genome shotgun (WGS) entry which is preliminary data.</text>
</comment>
<dbReference type="GO" id="GO:0006508">
    <property type="term" value="P:proteolysis"/>
    <property type="evidence" value="ECO:0007669"/>
    <property type="project" value="InterPro"/>
</dbReference>
<dbReference type="Gene3D" id="3.90.226.10">
    <property type="entry name" value="2-enoyl-CoA Hydratase, Chain A, domain 1"/>
    <property type="match status" value="1"/>
</dbReference>
<dbReference type="PANTHER" id="PTHR11261">
    <property type="entry name" value="INTERPHOTORECEPTOR RETINOID-BINDING PROTEIN"/>
    <property type="match status" value="1"/>
</dbReference>
<dbReference type="PANTHER" id="PTHR11261:SF3">
    <property type="entry name" value="RETINOL-BINDING PROTEIN 3"/>
    <property type="match status" value="1"/>
</dbReference>
<evidence type="ECO:0000313" key="3">
    <source>
        <dbReference type="Proteomes" id="UP000309488"/>
    </source>
</evidence>
<dbReference type="SMART" id="SM00245">
    <property type="entry name" value="TSPc"/>
    <property type="match status" value="1"/>
</dbReference>
<dbReference type="SUPFAM" id="SSF52096">
    <property type="entry name" value="ClpP/crotonase"/>
    <property type="match status" value="1"/>
</dbReference>
<feature type="domain" description="Tail specific protease" evidence="1">
    <location>
        <begin position="325"/>
        <end position="590"/>
    </location>
</feature>
<dbReference type="Pfam" id="PF03572">
    <property type="entry name" value="Peptidase_S41"/>
    <property type="match status" value="1"/>
</dbReference>